<evidence type="ECO:0000313" key="1">
    <source>
        <dbReference type="EMBL" id="RJG12036.1"/>
    </source>
</evidence>
<gene>
    <name evidence="1" type="ORF">D3879_01535</name>
</gene>
<sequence length="77" mass="9006">MWTVKELISFLDRKGISTSSYGIYEEKNEAFCLQKSGEEWVVYYSERGNRNELGWGKTEAQALDILKLFLLESHKKI</sequence>
<dbReference type="Proteomes" id="UP000284021">
    <property type="component" value="Unassembled WGS sequence"/>
</dbReference>
<name>A0A418XHV7_9PSED</name>
<dbReference type="AlphaFoldDB" id="A0A418XHV7"/>
<accession>A0A418XHV7</accession>
<reference evidence="1 2" key="1">
    <citation type="submission" date="2018-09" db="EMBL/GenBank/DDBJ databases">
        <authorList>
            <person name="Zhu H."/>
        </authorList>
    </citation>
    <scope>NUCLEOTIDE SEQUENCE [LARGE SCALE GENOMIC DNA]</scope>
    <source>
        <strain evidence="1 2">K1S02-6</strain>
    </source>
</reference>
<evidence type="ECO:0000313" key="2">
    <source>
        <dbReference type="Proteomes" id="UP000284021"/>
    </source>
</evidence>
<keyword evidence="2" id="KW-1185">Reference proteome</keyword>
<proteinExistence type="predicted"/>
<protein>
    <submittedName>
        <fullName evidence="1">Uncharacterized protein</fullName>
    </submittedName>
</protein>
<organism evidence="1 2">
    <name type="scientific">Pseudomonas cavernicola</name>
    <dbReference type="NCBI Taxonomy" id="2320866"/>
    <lineage>
        <taxon>Bacteria</taxon>
        <taxon>Pseudomonadati</taxon>
        <taxon>Pseudomonadota</taxon>
        <taxon>Gammaproteobacteria</taxon>
        <taxon>Pseudomonadales</taxon>
        <taxon>Pseudomonadaceae</taxon>
        <taxon>Pseudomonas</taxon>
    </lineage>
</organism>
<comment type="caution">
    <text evidence="1">The sequence shown here is derived from an EMBL/GenBank/DDBJ whole genome shotgun (WGS) entry which is preliminary data.</text>
</comment>
<dbReference type="EMBL" id="QYUR01000002">
    <property type="protein sequence ID" value="RJG12036.1"/>
    <property type="molecule type" value="Genomic_DNA"/>
</dbReference>
<dbReference type="OrthoDB" id="1447491at2"/>
<dbReference type="RefSeq" id="WP_119952381.1">
    <property type="nucleotide sequence ID" value="NZ_QYUR01000002.1"/>
</dbReference>